<sequence length="304" mass="34533">MLILPPLRRKYTLRTEAPLLCDRIRDADTQLWIPVPTSNERATILRGSPHLTYHKRPPRALDNVKFEVQANAKLESMISLNGWFRRSKEYLEGRRTETWLGLACPLASCNHGNKGNKLFIVEGWVKEGRGFSLSKRLYTVRRRKLSARSWAVVDKPAQDFPYATQPRDGTDASINLIKRNTRCRVPILIPILSSTRRDRILMRIAAAALRARVAKHPRNGDAATPSVVYLESVDKAVFPSDSEPVLITCFPNDPYFQTVKPYPASKAAGLFRASGFDFPPPQLQLFWRNHEEWETSIEGVALQG</sequence>
<evidence type="ECO:0000313" key="2">
    <source>
        <dbReference type="Proteomes" id="UP000076532"/>
    </source>
</evidence>
<reference evidence="1 2" key="1">
    <citation type="journal article" date="2016" name="Mol. Biol. Evol.">
        <title>Comparative Genomics of Early-Diverging Mushroom-Forming Fungi Provides Insights into the Origins of Lignocellulose Decay Capabilities.</title>
        <authorList>
            <person name="Nagy L.G."/>
            <person name="Riley R."/>
            <person name="Tritt A."/>
            <person name="Adam C."/>
            <person name="Daum C."/>
            <person name="Floudas D."/>
            <person name="Sun H."/>
            <person name="Yadav J.S."/>
            <person name="Pangilinan J."/>
            <person name="Larsson K.H."/>
            <person name="Matsuura K."/>
            <person name="Barry K."/>
            <person name="Labutti K."/>
            <person name="Kuo R."/>
            <person name="Ohm R.A."/>
            <person name="Bhattacharya S.S."/>
            <person name="Shirouzu T."/>
            <person name="Yoshinaga Y."/>
            <person name="Martin F.M."/>
            <person name="Grigoriev I.V."/>
            <person name="Hibbett D.S."/>
        </authorList>
    </citation>
    <scope>NUCLEOTIDE SEQUENCE [LARGE SCALE GENOMIC DNA]</scope>
    <source>
        <strain evidence="1 2">CBS 109695</strain>
    </source>
</reference>
<protein>
    <submittedName>
        <fullName evidence="1">Uncharacterized protein</fullName>
    </submittedName>
</protein>
<evidence type="ECO:0000313" key="1">
    <source>
        <dbReference type="EMBL" id="KZP03132.1"/>
    </source>
</evidence>
<keyword evidence="2" id="KW-1185">Reference proteome</keyword>
<dbReference type="Proteomes" id="UP000076532">
    <property type="component" value="Unassembled WGS sequence"/>
</dbReference>
<accession>A0A167TNX1</accession>
<proteinExistence type="predicted"/>
<dbReference type="EMBL" id="KV418155">
    <property type="protein sequence ID" value="KZP03132.1"/>
    <property type="molecule type" value="Genomic_DNA"/>
</dbReference>
<gene>
    <name evidence="1" type="ORF">FIBSPDRAFT_905249</name>
</gene>
<name>A0A167TNX1_9AGAM</name>
<dbReference type="AlphaFoldDB" id="A0A167TNX1"/>
<organism evidence="1 2">
    <name type="scientific">Athelia psychrophila</name>
    <dbReference type="NCBI Taxonomy" id="1759441"/>
    <lineage>
        <taxon>Eukaryota</taxon>
        <taxon>Fungi</taxon>
        <taxon>Dikarya</taxon>
        <taxon>Basidiomycota</taxon>
        <taxon>Agaricomycotina</taxon>
        <taxon>Agaricomycetes</taxon>
        <taxon>Agaricomycetidae</taxon>
        <taxon>Atheliales</taxon>
        <taxon>Atheliaceae</taxon>
        <taxon>Athelia</taxon>
    </lineage>
</organism>